<evidence type="ECO:0000256" key="1">
    <source>
        <dbReference type="SAM" id="SignalP"/>
    </source>
</evidence>
<gene>
    <name evidence="2" type="ORF">ABW18_04185</name>
</gene>
<feature type="chain" id="PRO_5046972921" evidence="1">
    <location>
        <begin position="38"/>
        <end position="160"/>
    </location>
</feature>
<feature type="signal peptide" evidence="1">
    <location>
        <begin position="1"/>
        <end position="37"/>
    </location>
</feature>
<name>A0ABR5IFM6_9ACTN</name>
<protein>
    <submittedName>
        <fullName evidence="2">Uncharacterized protein</fullName>
    </submittedName>
</protein>
<evidence type="ECO:0000313" key="2">
    <source>
        <dbReference type="EMBL" id="KNA92522.1"/>
    </source>
</evidence>
<keyword evidence="1" id="KW-0732">Signal</keyword>
<dbReference type="Proteomes" id="UP000037247">
    <property type="component" value="Unassembled WGS sequence"/>
</dbReference>
<sequence length="160" mass="16734">MHHRHTIRTRVATALAAAGVAASSLAALSVGSGTAHAETVAPLERCWGISPNIVDQPYSTARLFVSQTGPGTVTAAVRDISSFWTFSGGYESAGRLDWHNLNNNRKGTAFNTAKIALFVGGPTFALNTGPGKVRVTLSAVNRNALWAIPTTACSGTITVR</sequence>
<comment type="caution">
    <text evidence="2">The sequence shown here is derived from an EMBL/GenBank/DDBJ whole genome shotgun (WGS) entry which is preliminary data.</text>
</comment>
<organism evidence="2 3">
    <name type="scientific">Gordonia jacobaea</name>
    <dbReference type="NCBI Taxonomy" id="122202"/>
    <lineage>
        <taxon>Bacteria</taxon>
        <taxon>Bacillati</taxon>
        <taxon>Actinomycetota</taxon>
        <taxon>Actinomycetes</taxon>
        <taxon>Mycobacteriales</taxon>
        <taxon>Gordoniaceae</taxon>
        <taxon>Gordonia</taxon>
    </lineage>
</organism>
<reference evidence="2 3" key="1">
    <citation type="submission" date="2015-05" db="EMBL/GenBank/DDBJ databases">
        <title>Draft genome sequence of the bacterium Gordonia jacobaea a new member of the Gordonia genus.</title>
        <authorList>
            <person name="Jimenez-Galisteo G."/>
            <person name="Dominguez A."/>
            <person name="Munoz E."/>
            <person name="Vinas M."/>
        </authorList>
    </citation>
    <scope>NUCLEOTIDE SEQUENCE [LARGE SCALE GENOMIC DNA]</scope>
    <source>
        <strain evidence="3">mv1</strain>
    </source>
</reference>
<proteinExistence type="predicted"/>
<dbReference type="RefSeq" id="WP_049697741.1">
    <property type="nucleotide sequence ID" value="NZ_JAQDQF010000002.1"/>
</dbReference>
<dbReference type="EMBL" id="LDTZ01000014">
    <property type="protein sequence ID" value="KNA92522.1"/>
    <property type="molecule type" value="Genomic_DNA"/>
</dbReference>
<accession>A0ABR5IFM6</accession>
<evidence type="ECO:0000313" key="3">
    <source>
        <dbReference type="Proteomes" id="UP000037247"/>
    </source>
</evidence>
<keyword evidence="3" id="KW-1185">Reference proteome</keyword>